<dbReference type="Proteomes" id="UP000000707">
    <property type="component" value="Unassembled WGS sequence"/>
</dbReference>
<dbReference type="GeneID" id="18248606"/>
<feature type="signal peptide" evidence="9">
    <location>
        <begin position="1"/>
        <end position="18"/>
    </location>
</feature>
<dbReference type="OrthoDB" id="536881at2759"/>
<feature type="chain" id="PRO_5003442688" evidence="9">
    <location>
        <begin position="19"/>
        <end position="424"/>
    </location>
</feature>
<evidence type="ECO:0000313" key="11">
    <source>
        <dbReference type="Proteomes" id="UP000000707"/>
    </source>
</evidence>
<dbReference type="SUPFAM" id="SSF52058">
    <property type="entry name" value="L domain-like"/>
    <property type="match status" value="2"/>
</dbReference>
<keyword evidence="4" id="KW-0134">Cell wall</keyword>
<dbReference type="EMBL" id="GL996510">
    <property type="protein sequence ID" value="EGV66694.1"/>
    <property type="molecule type" value="Genomic_DNA"/>
</dbReference>
<keyword evidence="5" id="KW-0964">Secreted</keyword>
<dbReference type="PANTHER" id="PTHR31018:SF3">
    <property type="entry name" value="RECEPTOR PROTEIN-TYROSINE KINASE"/>
    <property type="match status" value="1"/>
</dbReference>
<evidence type="ECO:0000256" key="9">
    <source>
        <dbReference type="SAM" id="SignalP"/>
    </source>
</evidence>
<dbReference type="STRING" id="590646.G3AX57"/>
<keyword evidence="6 9" id="KW-0732">Signal</keyword>
<dbReference type="InterPro" id="IPR036941">
    <property type="entry name" value="Rcpt_L-dom_sf"/>
</dbReference>
<dbReference type="KEGG" id="cten:18248606"/>
<gene>
    <name evidence="10" type="ORF">CANTEDRAFT_117876</name>
</gene>
<dbReference type="Gene3D" id="3.80.20.20">
    <property type="entry name" value="Receptor L-domain"/>
    <property type="match status" value="1"/>
</dbReference>
<evidence type="ECO:0000256" key="2">
    <source>
        <dbReference type="ARBA" id="ARBA00004609"/>
    </source>
</evidence>
<proteinExistence type="inferred from homology"/>
<dbReference type="InterPro" id="IPR051648">
    <property type="entry name" value="CWI-Assembly_Regulator"/>
</dbReference>
<reference evidence="10 11" key="1">
    <citation type="journal article" date="2011" name="Proc. Natl. Acad. Sci. U.S.A.">
        <title>Comparative genomics of xylose-fermenting fungi for enhanced biofuel production.</title>
        <authorList>
            <person name="Wohlbach D.J."/>
            <person name="Kuo A."/>
            <person name="Sato T.K."/>
            <person name="Potts K.M."/>
            <person name="Salamov A.A."/>
            <person name="LaButti K.M."/>
            <person name="Sun H."/>
            <person name="Clum A."/>
            <person name="Pangilinan J.L."/>
            <person name="Lindquist E.A."/>
            <person name="Lucas S."/>
            <person name="Lapidus A."/>
            <person name="Jin M."/>
            <person name="Gunawan C."/>
            <person name="Balan V."/>
            <person name="Dale B.E."/>
            <person name="Jeffries T.W."/>
            <person name="Zinkel R."/>
            <person name="Barry K.W."/>
            <person name="Grigoriev I.V."/>
            <person name="Gasch A.P."/>
        </authorList>
    </citation>
    <scope>NUCLEOTIDE SEQUENCE [LARGE SCALE GENOMIC DNA]</scope>
    <source>
        <strain evidence="11">ATCC 10573 / BCRC 21748 / CBS 615 / JCM 9827 / NBRC 10315 / NRRL Y-1498 / VKM Y-70</strain>
    </source>
</reference>
<feature type="compositionally biased region" description="Low complexity" evidence="8">
    <location>
        <begin position="386"/>
        <end position="406"/>
    </location>
</feature>
<evidence type="ECO:0000313" key="10">
    <source>
        <dbReference type="EMBL" id="EGV66694.1"/>
    </source>
</evidence>
<dbReference type="GO" id="GO:0005886">
    <property type="term" value="C:plasma membrane"/>
    <property type="evidence" value="ECO:0007669"/>
    <property type="project" value="UniProtKB-SubCell"/>
</dbReference>
<evidence type="ECO:0000256" key="8">
    <source>
        <dbReference type="SAM" id="MobiDB-lite"/>
    </source>
</evidence>
<dbReference type="PANTHER" id="PTHR31018">
    <property type="entry name" value="SPORULATION-SPECIFIC PROTEIN-RELATED"/>
    <property type="match status" value="1"/>
</dbReference>
<evidence type="ECO:0000256" key="7">
    <source>
        <dbReference type="ARBA" id="ARBA00023180"/>
    </source>
</evidence>
<dbReference type="AlphaFoldDB" id="G3AX57"/>
<evidence type="ECO:0000256" key="4">
    <source>
        <dbReference type="ARBA" id="ARBA00022512"/>
    </source>
</evidence>
<evidence type="ECO:0000256" key="5">
    <source>
        <dbReference type="ARBA" id="ARBA00022525"/>
    </source>
</evidence>
<dbReference type="GO" id="GO:0009986">
    <property type="term" value="C:cell surface"/>
    <property type="evidence" value="ECO:0007669"/>
    <property type="project" value="TreeGrafter"/>
</dbReference>
<dbReference type="HOGENOM" id="CLU_035846_0_0_1"/>
<organism evidence="11">
    <name type="scientific">Candida tenuis (strain ATCC 10573 / BCRC 21748 / CBS 615 / JCM 9827 / NBRC 10315 / NRRL Y-1498 / VKM Y-70)</name>
    <name type="common">Yeast</name>
    <name type="synonym">Yamadazyma tenuis</name>
    <dbReference type="NCBI Taxonomy" id="590646"/>
    <lineage>
        <taxon>Eukaryota</taxon>
        <taxon>Fungi</taxon>
        <taxon>Dikarya</taxon>
        <taxon>Ascomycota</taxon>
        <taxon>Saccharomycotina</taxon>
        <taxon>Pichiomycetes</taxon>
        <taxon>Debaryomycetaceae</taxon>
        <taxon>Yamadazyma</taxon>
    </lineage>
</organism>
<protein>
    <submittedName>
        <fullName evidence="10">Uncharacterized protein</fullName>
    </submittedName>
</protein>
<dbReference type="GO" id="GO:0009277">
    <property type="term" value="C:fungal-type cell wall"/>
    <property type="evidence" value="ECO:0007669"/>
    <property type="project" value="TreeGrafter"/>
</dbReference>
<feature type="compositionally biased region" description="Low complexity" evidence="8">
    <location>
        <begin position="360"/>
        <end position="379"/>
    </location>
</feature>
<comment type="subcellular location">
    <subcellularLocation>
        <location evidence="2">Cell membrane</location>
        <topology evidence="2">Lipid-anchor</topology>
        <topology evidence="2">GPI-anchor</topology>
    </subcellularLocation>
    <subcellularLocation>
        <location evidence="1">Secreted</location>
        <location evidence="1">Cell wall</location>
    </subcellularLocation>
</comment>
<name>G3AX57_CANTC</name>
<sequence>MQIKSFVALSALSAIALAANNSTLTTATPSVKSACKFDDFTATASADVASVAACATAVGDITIEGDEFGTIELTGVEAIYGNLHIQNATQASAFNAATLQLVSGELSLDANTILASLNLAQLTTVGSFSLTALPALEVIGLTSGITSAESVIISDTGLNTLEGINVVQLKTFNVNNNDQIQLIDSGLQKVTDTLSISFNADSVDVKLDQLSEAKDVYLQSISSFSAANLTKVTGSLSFVSNSIEKIEISSLKSVSNSLTVSKNSDLEEIEFANLTSIGGALVISENDDLSTFAGFPELAKVGGSVSINGSFDNGTFESLESVSGGFNLRSTGDLTCEEFNELNSDGDIKGDKYYCSGANTETSSSSSKSGNANGVSTSSADDEDSSSSSSSSDSTTTTKDSSASAPGGFIALLAGAAAIGLSLY</sequence>
<feature type="region of interest" description="Disordered" evidence="8">
    <location>
        <begin position="360"/>
        <end position="406"/>
    </location>
</feature>
<dbReference type="eggNOG" id="ENOG502QUZC">
    <property type="taxonomic scope" value="Eukaryota"/>
</dbReference>
<keyword evidence="7" id="KW-0325">Glycoprotein</keyword>
<comment type="similarity">
    <text evidence="3">Belongs to the SPS2 family.</text>
</comment>
<accession>G3AX57</accession>
<evidence type="ECO:0000256" key="3">
    <source>
        <dbReference type="ARBA" id="ARBA00005798"/>
    </source>
</evidence>
<evidence type="ECO:0000256" key="6">
    <source>
        <dbReference type="ARBA" id="ARBA00022729"/>
    </source>
</evidence>
<evidence type="ECO:0000256" key="1">
    <source>
        <dbReference type="ARBA" id="ARBA00004191"/>
    </source>
</evidence>
<dbReference type="GO" id="GO:0031505">
    <property type="term" value="P:fungal-type cell wall organization"/>
    <property type="evidence" value="ECO:0007669"/>
    <property type="project" value="TreeGrafter"/>
</dbReference>
<keyword evidence="11" id="KW-1185">Reference proteome</keyword>